<reference evidence="2 3" key="1">
    <citation type="submission" date="2022-08" db="EMBL/GenBank/DDBJ databases">
        <title>Aerococcaceae sp. nov isolated from spoiled eye mask.</title>
        <authorList>
            <person name="Zhou G."/>
            <person name="Xie X.-B."/>
            <person name="Shi Q.-S."/>
            <person name="Wang Y.-S."/>
            <person name="Wen X."/>
            <person name="Peng H."/>
            <person name="Yang X.-J."/>
            <person name="Tao H.-B."/>
            <person name="Huang X.-M."/>
        </authorList>
    </citation>
    <scope>NUCLEOTIDE SEQUENCE [LARGE SCALE GENOMIC DNA]</scope>
    <source>
        <strain evidence="3">DM20194951</strain>
    </source>
</reference>
<sequence length="987" mass="111747">MTCHQRFYVLNLLSTFLLLLMISTQTLIRVSAQTNEVATLVEPSYAEIIDQWQAEFKLGPLDFQESFFLADQTPASTADVWEKQDAFGYEHAVVHLADGKQTTLQIEVPATGLYQLSFDYYRLNEGLIEPEFALKVNGEYPYYESRRVIAKSLWTNATDDFPVNNYGNEMIPAQVALNQWNTRLMYDPNFEQANPLLIPLNAGENTLEIIHQSGEFLMGQISLQTPVELLDYSEYLAQFTSTNATNATNQAETLLTVEAEKPAFKSDSYIRPIAQKNIAVHPYDPASNLLNTFGGDSWQRGGQRVTWEIEVPEAGLYQITLKSIQRNKQKAPVFRNIYLNGAIPFAQMQHYRINPSDQWENQTLTDSQGVPYEFYLEAGTNQLSLEVDVSPMTPVIGSLTQMMQEINQLGLELSQLTGNRVDANRDWQIMDYMPDLIERFDGWIVQLEADYTLLDDVYNQAAASPDQVTLQVIINRLRTLKEDPNDLPNKLGELSQGTGSITQAMGNLIVELQKGPLLLDQIFVHQAQADLPAATASWTDTLTSKAQEFYYSFAQPSLDISDVEEGTIEVWVGRSQPYVEIMQAMVDREFTQQTGIDVKLSVMPNESKIILANSANQQPDVALGVSVGQPFELAIRNAALNLSQFEDFDEVSQRFSPGAFLPLMLDDQAYGLPETQDFYVLFYREDIMEQLGLPIPNTWQDVINILPELQRAGMNFYIPLSSTAGMKPFMFTAPFIYQFGGEIYAEDGMSTAIGSEASLAGIKFMTDLYTLYSIPLQVPNFYNSFRYGELPIGISNFQTYVQLTSAAPEIRNSWKLALYPGIPQEDGAVNRETTGSAQTAMIFNKSEHQDESWAFLKWWTSADVQIAFASEIQTAYGPEFMWHTANLEAFSQLPWPEEDKAIILEQWEQLREVPKIPGSYMIEREISNVWSDVVFYGSNLRATVDRSSVYADREVRKKMTEFGYLENEQVVKPYRIPTVETVESWGD</sequence>
<gene>
    <name evidence="2" type="ORF">NRE15_04930</name>
</gene>
<keyword evidence="1" id="KW-1133">Transmembrane helix</keyword>
<dbReference type="InterPro" id="IPR050490">
    <property type="entry name" value="Bact_solute-bd_prot1"/>
</dbReference>
<dbReference type="Gene3D" id="2.60.120.260">
    <property type="entry name" value="Galactose-binding domain-like"/>
    <property type="match status" value="2"/>
</dbReference>
<keyword evidence="1" id="KW-0472">Membrane</keyword>
<proteinExistence type="predicted"/>
<dbReference type="PANTHER" id="PTHR43649:SF27">
    <property type="entry name" value="EXTRACELLULAR SOLUTE-BINDING PROTEIN FAMILY 1"/>
    <property type="match status" value="1"/>
</dbReference>
<evidence type="ECO:0000313" key="3">
    <source>
        <dbReference type="Proteomes" id="UP001315967"/>
    </source>
</evidence>
<protein>
    <submittedName>
        <fullName evidence="2">Extracellular solute-binding protein</fullName>
    </submittedName>
</protein>
<feature type="transmembrane region" description="Helical" evidence="1">
    <location>
        <begin position="7"/>
        <end position="28"/>
    </location>
</feature>
<dbReference type="PANTHER" id="PTHR43649">
    <property type="entry name" value="ARABINOSE-BINDING PROTEIN-RELATED"/>
    <property type="match status" value="1"/>
</dbReference>
<keyword evidence="3" id="KW-1185">Reference proteome</keyword>
<name>A0ABY5P9F7_9LACT</name>
<evidence type="ECO:0000256" key="1">
    <source>
        <dbReference type="SAM" id="Phobius"/>
    </source>
</evidence>
<accession>A0ABY5P9F7</accession>
<keyword evidence="1" id="KW-0812">Transmembrane</keyword>
<organism evidence="2 3">
    <name type="scientific">Fundicoccus culcitae</name>
    <dbReference type="NCBI Taxonomy" id="2969821"/>
    <lineage>
        <taxon>Bacteria</taxon>
        <taxon>Bacillati</taxon>
        <taxon>Bacillota</taxon>
        <taxon>Bacilli</taxon>
        <taxon>Lactobacillales</taxon>
        <taxon>Aerococcaceae</taxon>
        <taxon>Fundicoccus</taxon>
    </lineage>
</organism>
<dbReference type="SUPFAM" id="SSF53850">
    <property type="entry name" value="Periplasmic binding protein-like II"/>
    <property type="match status" value="1"/>
</dbReference>
<dbReference type="Proteomes" id="UP001315967">
    <property type="component" value="Chromosome"/>
</dbReference>
<dbReference type="Gene3D" id="3.40.190.10">
    <property type="entry name" value="Periplasmic binding protein-like II"/>
    <property type="match status" value="1"/>
</dbReference>
<dbReference type="Pfam" id="PF01547">
    <property type="entry name" value="SBP_bac_1"/>
    <property type="match status" value="1"/>
</dbReference>
<evidence type="ECO:0000313" key="2">
    <source>
        <dbReference type="EMBL" id="UUX34993.1"/>
    </source>
</evidence>
<dbReference type="InterPro" id="IPR006059">
    <property type="entry name" value="SBP"/>
</dbReference>
<dbReference type="RefSeq" id="WP_313794487.1">
    <property type="nucleotide sequence ID" value="NZ_CP102453.1"/>
</dbReference>
<dbReference type="EMBL" id="CP102453">
    <property type="protein sequence ID" value="UUX34993.1"/>
    <property type="molecule type" value="Genomic_DNA"/>
</dbReference>